<organism evidence="4 5">
    <name type="scientific">Mesorhabditis spiculigera</name>
    <dbReference type="NCBI Taxonomy" id="96644"/>
    <lineage>
        <taxon>Eukaryota</taxon>
        <taxon>Metazoa</taxon>
        <taxon>Ecdysozoa</taxon>
        <taxon>Nematoda</taxon>
        <taxon>Chromadorea</taxon>
        <taxon>Rhabditida</taxon>
        <taxon>Rhabditina</taxon>
        <taxon>Rhabditomorpha</taxon>
        <taxon>Rhabditoidea</taxon>
        <taxon>Rhabditidae</taxon>
        <taxon>Mesorhabditinae</taxon>
        <taxon>Mesorhabditis</taxon>
    </lineage>
</organism>
<accession>A0AA36FYZ9</accession>
<dbReference type="Pfam" id="PF14688">
    <property type="entry name" value="DUF4461"/>
    <property type="match status" value="1"/>
</dbReference>
<proteinExistence type="predicted"/>
<dbReference type="GO" id="GO:0005739">
    <property type="term" value="C:mitochondrion"/>
    <property type="evidence" value="ECO:0007669"/>
    <property type="project" value="TreeGrafter"/>
</dbReference>
<feature type="region of interest" description="Disordered" evidence="1">
    <location>
        <begin position="121"/>
        <end position="144"/>
    </location>
</feature>
<dbReference type="AlphaFoldDB" id="A0AA36FYZ9"/>
<gene>
    <name evidence="4" type="ORF">MSPICULIGERA_LOCUS8433</name>
</gene>
<sequence>MNISPRFCRPNGPISWIAQRNLTANEASVALRPFYFLVHPDRFAQLPKIREQNEKSLQIFNGYLNDLYPHQPSLSSHRPIEVAFSIHNKVTREIEDVKISLSGTDPRNIVAHALERCRLPTRGLPRGRTRSPPRSAPKTHGANPNDLMAMYLRRKKKASPPNDIFSRLNGKRDHAIRMSKEYESSKITMKDDIDELKYRTGLKDVIWQIEWTEAHMKRCIHGVLRMLNQTDLEVKELIQNALYKSTLRFGRGSFVCCDGSLQFGADQVPEMWQQACEEASVRRSQLPNLHAMTAKLRELLPGATILTPHHRGLAQTTQQMHTLIVRIENKEPAVKSKLGKYTDGNVVQVMTSYDELAVGVDGRLCIPCNVDVSALLEFLQQSAGDGKLLQKRMQEARQELEKEAALVAGELGLPILDWESNLPLDAVLKSVRRLPTMDQQAKDLIKGLHVRLSTNTTVAIQGDGKISLPLDWT</sequence>
<feature type="domain" description="DUF4460" evidence="2">
    <location>
        <begin position="19"/>
        <end position="119"/>
    </location>
</feature>
<dbReference type="Proteomes" id="UP001177023">
    <property type="component" value="Unassembled WGS sequence"/>
</dbReference>
<name>A0AA36FYZ9_9BILA</name>
<keyword evidence="5" id="KW-1185">Reference proteome</keyword>
<dbReference type="PANTHER" id="PTHR31596:SF1">
    <property type="entry name" value="T-CELL ACTIVATION INHIBITOR, MITOCHONDRIAL"/>
    <property type="match status" value="1"/>
</dbReference>
<feature type="non-terminal residue" evidence="4">
    <location>
        <position position="473"/>
    </location>
</feature>
<dbReference type="Pfam" id="PF14687">
    <property type="entry name" value="DUF4460"/>
    <property type="match status" value="1"/>
</dbReference>
<evidence type="ECO:0000313" key="4">
    <source>
        <dbReference type="EMBL" id="CAJ0569978.1"/>
    </source>
</evidence>
<dbReference type="InterPro" id="IPR027989">
    <property type="entry name" value="DUF4461"/>
</dbReference>
<evidence type="ECO:0000259" key="3">
    <source>
        <dbReference type="Pfam" id="PF14688"/>
    </source>
</evidence>
<dbReference type="InterPro" id="IPR028031">
    <property type="entry name" value="DUF4460"/>
</dbReference>
<evidence type="ECO:0000259" key="2">
    <source>
        <dbReference type="Pfam" id="PF14687"/>
    </source>
</evidence>
<comment type="caution">
    <text evidence="4">The sequence shown here is derived from an EMBL/GenBank/DDBJ whole genome shotgun (WGS) entry which is preliminary data.</text>
</comment>
<dbReference type="InterPro" id="IPR027986">
    <property type="entry name" value="TCAIM"/>
</dbReference>
<evidence type="ECO:0008006" key="6">
    <source>
        <dbReference type="Google" id="ProtNLM"/>
    </source>
</evidence>
<evidence type="ECO:0000256" key="1">
    <source>
        <dbReference type="SAM" id="MobiDB-lite"/>
    </source>
</evidence>
<dbReference type="PANTHER" id="PTHR31596">
    <property type="entry name" value="T-CELL ACTIVATION INHIBITOR, MITOCHONDRIAL"/>
    <property type="match status" value="1"/>
</dbReference>
<reference evidence="4" key="1">
    <citation type="submission" date="2023-06" db="EMBL/GenBank/DDBJ databases">
        <authorList>
            <person name="Delattre M."/>
        </authorList>
    </citation>
    <scope>NUCLEOTIDE SEQUENCE</scope>
    <source>
        <strain evidence="4">AF72</strain>
    </source>
</reference>
<dbReference type="EMBL" id="CATQJA010002205">
    <property type="protein sequence ID" value="CAJ0569978.1"/>
    <property type="molecule type" value="Genomic_DNA"/>
</dbReference>
<feature type="domain" description="DUF4461" evidence="3">
    <location>
        <begin position="169"/>
        <end position="472"/>
    </location>
</feature>
<protein>
    <recommendedName>
        <fullName evidence="6">T-cell activation inhibitor, mitochondrial</fullName>
    </recommendedName>
</protein>
<evidence type="ECO:0000313" key="5">
    <source>
        <dbReference type="Proteomes" id="UP001177023"/>
    </source>
</evidence>